<dbReference type="EC" id="1.8.4.11" evidence="5"/>
<dbReference type="STRING" id="1841861.GCA_900157365_03902"/>
<evidence type="ECO:0000259" key="6">
    <source>
        <dbReference type="Pfam" id="PF01625"/>
    </source>
</evidence>
<gene>
    <name evidence="5" type="primary">msrA</name>
    <name evidence="7" type="ORF">MNAB215_5583</name>
</gene>
<reference evidence="7 8" key="1">
    <citation type="submission" date="2017-01" db="EMBL/GenBank/DDBJ databases">
        <authorList>
            <consortium name="Urmite Genomes"/>
        </authorList>
    </citation>
    <scope>NUCLEOTIDE SEQUENCE [LARGE SCALE GENOMIC DNA]</scope>
    <source>
        <strain evidence="7 8">AB215</strain>
    </source>
</reference>
<dbReference type="GO" id="GO:0008113">
    <property type="term" value="F:peptide-methionine (S)-S-oxide reductase activity"/>
    <property type="evidence" value="ECO:0007669"/>
    <property type="project" value="UniProtKB-UniRule"/>
</dbReference>
<dbReference type="SUPFAM" id="SSF55068">
    <property type="entry name" value="Peptide methionine sulfoxide reductase"/>
    <property type="match status" value="1"/>
</dbReference>
<name>A0A2U3PHV9_9MYCO</name>
<accession>A0A2U3PHV9</accession>
<dbReference type="Pfam" id="PF01625">
    <property type="entry name" value="PMSR"/>
    <property type="match status" value="1"/>
</dbReference>
<comment type="catalytic activity">
    <reaction evidence="3 5">
        <text>L-methionyl-[protein] + [thioredoxin]-disulfide + H2O = L-methionyl-(S)-S-oxide-[protein] + [thioredoxin]-dithiol</text>
        <dbReference type="Rhea" id="RHEA:14217"/>
        <dbReference type="Rhea" id="RHEA-COMP:10698"/>
        <dbReference type="Rhea" id="RHEA-COMP:10700"/>
        <dbReference type="Rhea" id="RHEA-COMP:12313"/>
        <dbReference type="Rhea" id="RHEA-COMP:12315"/>
        <dbReference type="ChEBI" id="CHEBI:15377"/>
        <dbReference type="ChEBI" id="CHEBI:16044"/>
        <dbReference type="ChEBI" id="CHEBI:29950"/>
        <dbReference type="ChEBI" id="CHEBI:44120"/>
        <dbReference type="ChEBI" id="CHEBI:50058"/>
        <dbReference type="EC" id="1.8.4.11"/>
    </reaction>
</comment>
<comment type="catalytic activity">
    <reaction evidence="4 5">
        <text>[thioredoxin]-disulfide + L-methionine + H2O = L-methionine (S)-S-oxide + [thioredoxin]-dithiol</text>
        <dbReference type="Rhea" id="RHEA:19993"/>
        <dbReference type="Rhea" id="RHEA-COMP:10698"/>
        <dbReference type="Rhea" id="RHEA-COMP:10700"/>
        <dbReference type="ChEBI" id="CHEBI:15377"/>
        <dbReference type="ChEBI" id="CHEBI:29950"/>
        <dbReference type="ChEBI" id="CHEBI:50058"/>
        <dbReference type="ChEBI" id="CHEBI:57844"/>
        <dbReference type="ChEBI" id="CHEBI:58772"/>
        <dbReference type="EC" id="1.8.4.11"/>
    </reaction>
</comment>
<evidence type="ECO:0000256" key="4">
    <source>
        <dbReference type="ARBA" id="ARBA00048782"/>
    </source>
</evidence>
<evidence type="ECO:0000313" key="8">
    <source>
        <dbReference type="Proteomes" id="UP000240424"/>
    </source>
</evidence>
<dbReference type="PANTHER" id="PTHR43774:SF1">
    <property type="entry name" value="PEPTIDE METHIONINE SULFOXIDE REDUCTASE MSRA 2"/>
    <property type="match status" value="1"/>
</dbReference>
<comment type="function">
    <text evidence="5">Has an important function as a repair enzyme for proteins that have been inactivated by oxidation. Catalyzes the reversible oxidation-reduction of methionine sulfoxide in proteins to methionine.</text>
</comment>
<evidence type="ECO:0000256" key="3">
    <source>
        <dbReference type="ARBA" id="ARBA00047806"/>
    </source>
</evidence>
<comment type="similarity">
    <text evidence="1 5">Belongs to the MsrA Met sulfoxide reductase family.</text>
</comment>
<evidence type="ECO:0000256" key="1">
    <source>
        <dbReference type="ARBA" id="ARBA00005591"/>
    </source>
</evidence>
<dbReference type="PANTHER" id="PTHR43774">
    <property type="entry name" value="PEPTIDE METHIONINE SULFOXIDE REDUCTASE"/>
    <property type="match status" value="1"/>
</dbReference>
<dbReference type="HAMAP" id="MF_01401">
    <property type="entry name" value="MsrA"/>
    <property type="match status" value="1"/>
</dbReference>
<feature type="domain" description="Peptide methionine sulphoxide reductase MsrA" evidence="6">
    <location>
        <begin position="62"/>
        <end position="214"/>
    </location>
</feature>
<dbReference type="InterPro" id="IPR002569">
    <property type="entry name" value="Met_Sox_Rdtase_MsrA_dom"/>
</dbReference>
<dbReference type="Proteomes" id="UP000240424">
    <property type="component" value="Unassembled WGS sequence"/>
</dbReference>
<sequence length="245" mass="26240">MAMNTSRRWVTLATRLGLLGLAVAVSIGVDPAMTPRSEAAGSIAVPAPDVDEPTPASGTSETAILAGGCFWGVQGVFQHVKGVTAAESGYDGGAKTTADYADVSGGHTGHAESVRITYDPSQVTYGQLLRIFFSVVQDPTQLNRQGPDEGTQYRSVIFFQDPTQQRVAESYIAQLTKAGVFPGPIVTKVSPDFGFFPAEQYHQDFMNSNPSNPYISINDIPKLHDLKQLYPALYRDQPVLMAAAG</sequence>
<evidence type="ECO:0000256" key="2">
    <source>
        <dbReference type="ARBA" id="ARBA00023002"/>
    </source>
</evidence>
<dbReference type="GO" id="GO:0033744">
    <property type="term" value="F:L-methionine:thioredoxin-disulfide S-oxidoreductase activity"/>
    <property type="evidence" value="ECO:0007669"/>
    <property type="project" value="RHEA"/>
</dbReference>
<organism evidence="7 8">
    <name type="scientific">Mycobacterium numidiamassiliense</name>
    <dbReference type="NCBI Taxonomy" id="1841861"/>
    <lineage>
        <taxon>Bacteria</taxon>
        <taxon>Bacillati</taxon>
        <taxon>Actinomycetota</taxon>
        <taxon>Actinomycetes</taxon>
        <taxon>Mycobacteriales</taxon>
        <taxon>Mycobacteriaceae</taxon>
        <taxon>Mycobacterium</taxon>
    </lineage>
</organism>
<evidence type="ECO:0000313" key="7">
    <source>
        <dbReference type="EMBL" id="SPM43357.1"/>
    </source>
</evidence>
<dbReference type="AlphaFoldDB" id="A0A2U3PHV9"/>
<keyword evidence="2 5" id="KW-0560">Oxidoreductase</keyword>
<evidence type="ECO:0000256" key="5">
    <source>
        <dbReference type="HAMAP-Rule" id="MF_01401"/>
    </source>
</evidence>
<proteinExistence type="inferred from homology"/>
<dbReference type="OrthoDB" id="4174719at2"/>
<dbReference type="Gene3D" id="3.30.1060.10">
    <property type="entry name" value="Peptide methionine sulphoxide reductase MsrA"/>
    <property type="match status" value="1"/>
</dbReference>
<protein>
    <recommendedName>
        <fullName evidence="5">Peptide methionine sulfoxide reductase MsrA</fullName>
        <shortName evidence="5">Protein-methionine-S-oxide reductase</shortName>
        <ecNumber evidence="5">1.8.4.11</ecNumber>
    </recommendedName>
    <alternativeName>
        <fullName evidence="5">Peptide-methionine (S)-S-oxide reductase</fullName>
        <shortName evidence="5">Peptide Met(O) reductase</shortName>
    </alternativeName>
</protein>
<dbReference type="EMBL" id="FUEZ01000004">
    <property type="protein sequence ID" value="SPM43357.1"/>
    <property type="molecule type" value="Genomic_DNA"/>
</dbReference>
<feature type="active site" evidence="5">
    <location>
        <position position="69"/>
    </location>
</feature>
<dbReference type="NCBIfam" id="TIGR00401">
    <property type="entry name" value="msrA"/>
    <property type="match status" value="1"/>
</dbReference>
<keyword evidence="8" id="KW-1185">Reference proteome</keyword>
<dbReference type="InterPro" id="IPR036509">
    <property type="entry name" value="Met_Sox_Rdtase_MsrA_sf"/>
</dbReference>